<dbReference type="InterPro" id="IPR006994">
    <property type="entry name" value="TCF25/Rqc1"/>
</dbReference>
<gene>
    <name evidence="2" type="ORF">Sradi_0063100</name>
</gene>
<dbReference type="PANTHER" id="PTHR22684:SF0">
    <property type="entry name" value="RIBOSOME QUALITY CONTROL COMPLEX SUBUNIT TCF25"/>
    <property type="match status" value="1"/>
</dbReference>
<dbReference type="AlphaFoldDB" id="A0AAW2WLA6"/>
<accession>A0AAW2WLA6</accession>
<feature type="compositionally biased region" description="Low complexity" evidence="1">
    <location>
        <begin position="31"/>
        <end position="41"/>
    </location>
</feature>
<comment type="caution">
    <text evidence="2">The sequence shown here is derived from an EMBL/GenBank/DDBJ whole genome shotgun (WGS) entry which is preliminary data.</text>
</comment>
<proteinExistence type="predicted"/>
<reference evidence="2" key="1">
    <citation type="submission" date="2020-06" db="EMBL/GenBank/DDBJ databases">
        <authorList>
            <person name="Li T."/>
            <person name="Hu X."/>
            <person name="Zhang T."/>
            <person name="Song X."/>
            <person name="Zhang H."/>
            <person name="Dai N."/>
            <person name="Sheng W."/>
            <person name="Hou X."/>
            <person name="Wei L."/>
        </authorList>
    </citation>
    <scope>NUCLEOTIDE SEQUENCE</scope>
    <source>
        <strain evidence="2">G02</strain>
        <tissue evidence="2">Leaf</tissue>
    </source>
</reference>
<reference evidence="2" key="2">
    <citation type="journal article" date="2024" name="Plant">
        <title>Genomic evolution and insights into agronomic trait innovations of Sesamum species.</title>
        <authorList>
            <person name="Miao H."/>
            <person name="Wang L."/>
            <person name="Qu L."/>
            <person name="Liu H."/>
            <person name="Sun Y."/>
            <person name="Le M."/>
            <person name="Wang Q."/>
            <person name="Wei S."/>
            <person name="Zheng Y."/>
            <person name="Lin W."/>
            <person name="Duan Y."/>
            <person name="Cao H."/>
            <person name="Xiong S."/>
            <person name="Wang X."/>
            <person name="Wei L."/>
            <person name="Li C."/>
            <person name="Ma Q."/>
            <person name="Ju M."/>
            <person name="Zhao R."/>
            <person name="Li G."/>
            <person name="Mu C."/>
            <person name="Tian Q."/>
            <person name="Mei H."/>
            <person name="Zhang T."/>
            <person name="Gao T."/>
            <person name="Zhang H."/>
        </authorList>
    </citation>
    <scope>NUCLEOTIDE SEQUENCE</scope>
    <source>
        <strain evidence="2">G02</strain>
    </source>
</reference>
<evidence type="ECO:0000256" key="1">
    <source>
        <dbReference type="SAM" id="MobiDB-lite"/>
    </source>
</evidence>
<dbReference type="Pfam" id="PF04910">
    <property type="entry name" value="Tcf25"/>
    <property type="match status" value="1"/>
</dbReference>
<feature type="compositionally biased region" description="Basic and acidic residues" evidence="1">
    <location>
        <begin position="57"/>
        <end position="78"/>
    </location>
</feature>
<protein>
    <submittedName>
        <fullName evidence="2">Transcription factor 25</fullName>
    </submittedName>
</protein>
<dbReference type="PANTHER" id="PTHR22684">
    <property type="entry name" value="NULP1-RELATED"/>
    <property type="match status" value="1"/>
</dbReference>
<evidence type="ECO:0000313" key="2">
    <source>
        <dbReference type="EMBL" id="KAL0441242.1"/>
    </source>
</evidence>
<dbReference type="EMBL" id="JACGWJ010000001">
    <property type="protein sequence ID" value="KAL0441242.1"/>
    <property type="molecule type" value="Genomic_DNA"/>
</dbReference>
<feature type="region of interest" description="Disordered" evidence="1">
    <location>
        <begin position="1"/>
        <end position="113"/>
    </location>
</feature>
<sequence length="639" mass="72868">MSARLMKKVLKEQEAALQQHQQLNSDDDAESPNSSSPNRNPFDLLEDEDNNSSGDYSSHHHSDQEKSKISGEASDRGASKQSAIAVNTVPMPNVKAKKKKKKKKIMEDLSPRTENEVISSELMLESLTLGASSSSHQKIAPYPATSQFVNKDSDNRMRKKHCNSPILQVDPKFLSAENELRRIFGSRVVKSHERSQLSVNSRLIRGGRRGNHNLKKTVLVSPSQHWPRWDGSLTMELLESKDGVHYFRYIHSSSYAQAQRAFEAAKAIHDLNGIASILLNHPYHIDSLITLADYFKFTGEHQMSADAIAKCLYAMECAWHPLFAPSPNCQLKYVHDSNKPFFSSLFTHMKNMDRRGCHRSALEICKFLLSLDSDDPMGAMLSIDYYALRAEEYAWLEQFAEEYRSDNSLWLFPNFSYSLAVCRFYLEKRELLNNREMVIGKAASCDLMKQALMLHPSVLKKLVVKVPLKDRIWTTILENSFFQCEQTGSPSLDHLIAVYVERSYIIWRLPDLQKFLSDSALSVIEMLKEKGSHAKDWACVRKEAFPSEKNEYAHLLVSDFSDSMPTMPPDNLQDFMVDQMGGIENGEQFHNIPENHMPRDLTNRNALAVLLESMLPWINYGTGDGEHIQHDHPEQVNEE</sequence>
<dbReference type="GO" id="GO:1990112">
    <property type="term" value="C:RQC complex"/>
    <property type="evidence" value="ECO:0007669"/>
    <property type="project" value="TreeGrafter"/>
</dbReference>
<name>A0AAW2WLA6_SESRA</name>
<feature type="compositionally biased region" description="Basic residues" evidence="1">
    <location>
        <begin position="95"/>
        <end position="104"/>
    </location>
</feature>
<organism evidence="2">
    <name type="scientific">Sesamum radiatum</name>
    <name type="common">Black benniseed</name>
    <dbReference type="NCBI Taxonomy" id="300843"/>
    <lineage>
        <taxon>Eukaryota</taxon>
        <taxon>Viridiplantae</taxon>
        <taxon>Streptophyta</taxon>
        <taxon>Embryophyta</taxon>
        <taxon>Tracheophyta</taxon>
        <taxon>Spermatophyta</taxon>
        <taxon>Magnoliopsida</taxon>
        <taxon>eudicotyledons</taxon>
        <taxon>Gunneridae</taxon>
        <taxon>Pentapetalae</taxon>
        <taxon>asterids</taxon>
        <taxon>lamiids</taxon>
        <taxon>Lamiales</taxon>
        <taxon>Pedaliaceae</taxon>
        <taxon>Sesamum</taxon>
    </lineage>
</organism>